<organism evidence="1">
    <name type="scientific">Guillardia theta (strain CCMP2712)</name>
    <name type="common">Cryptophyte</name>
    <dbReference type="NCBI Taxonomy" id="905079"/>
    <lineage>
        <taxon>Eukaryota</taxon>
        <taxon>Cryptophyceae</taxon>
        <taxon>Pyrenomonadales</taxon>
        <taxon>Geminigeraceae</taxon>
        <taxon>Guillardia</taxon>
    </lineage>
</organism>
<evidence type="ECO:0000313" key="3">
    <source>
        <dbReference type="Proteomes" id="UP000011087"/>
    </source>
</evidence>
<dbReference type="RefSeq" id="XP_005829595.1">
    <property type="nucleotide sequence ID" value="XM_005829538.1"/>
</dbReference>
<keyword evidence="3" id="KW-1185">Reference proteome</keyword>
<dbReference type="Proteomes" id="UP000011087">
    <property type="component" value="Unassembled WGS sequence"/>
</dbReference>
<protein>
    <submittedName>
        <fullName evidence="1 2">Uncharacterized protein</fullName>
    </submittedName>
</protein>
<accession>L1J3E3</accession>
<dbReference type="AlphaFoldDB" id="L1J3E3"/>
<proteinExistence type="predicted"/>
<gene>
    <name evidence="1" type="ORF">GUITHDRAFT_153484</name>
</gene>
<dbReference type="KEGG" id="gtt:GUITHDRAFT_153484"/>
<dbReference type="HOGENOM" id="CLU_2781290_0_0_1"/>
<reference evidence="2" key="3">
    <citation type="submission" date="2015-06" db="UniProtKB">
        <authorList>
            <consortium name="EnsemblProtists"/>
        </authorList>
    </citation>
    <scope>IDENTIFICATION</scope>
</reference>
<evidence type="ECO:0000313" key="2">
    <source>
        <dbReference type="EnsemblProtists" id="EKX42615"/>
    </source>
</evidence>
<dbReference type="GeneID" id="17299352"/>
<dbReference type="EMBL" id="JH993015">
    <property type="protein sequence ID" value="EKX42615.1"/>
    <property type="molecule type" value="Genomic_DNA"/>
</dbReference>
<dbReference type="PaxDb" id="55529-EKX42615"/>
<evidence type="ECO:0000313" key="1">
    <source>
        <dbReference type="EMBL" id="EKX42615.1"/>
    </source>
</evidence>
<reference evidence="1 3" key="1">
    <citation type="journal article" date="2012" name="Nature">
        <title>Algal genomes reveal evolutionary mosaicism and the fate of nucleomorphs.</title>
        <authorList>
            <consortium name="DOE Joint Genome Institute"/>
            <person name="Curtis B.A."/>
            <person name="Tanifuji G."/>
            <person name="Burki F."/>
            <person name="Gruber A."/>
            <person name="Irimia M."/>
            <person name="Maruyama S."/>
            <person name="Arias M.C."/>
            <person name="Ball S.G."/>
            <person name="Gile G.H."/>
            <person name="Hirakawa Y."/>
            <person name="Hopkins J.F."/>
            <person name="Kuo A."/>
            <person name="Rensing S.A."/>
            <person name="Schmutz J."/>
            <person name="Symeonidi A."/>
            <person name="Elias M."/>
            <person name="Eveleigh R.J."/>
            <person name="Herman E.K."/>
            <person name="Klute M.J."/>
            <person name="Nakayama T."/>
            <person name="Obornik M."/>
            <person name="Reyes-Prieto A."/>
            <person name="Armbrust E.V."/>
            <person name="Aves S.J."/>
            <person name="Beiko R.G."/>
            <person name="Coutinho P."/>
            <person name="Dacks J.B."/>
            <person name="Durnford D.G."/>
            <person name="Fast N.M."/>
            <person name="Green B.R."/>
            <person name="Grisdale C.J."/>
            <person name="Hempel F."/>
            <person name="Henrissat B."/>
            <person name="Hoppner M.P."/>
            <person name="Ishida K."/>
            <person name="Kim E."/>
            <person name="Koreny L."/>
            <person name="Kroth P.G."/>
            <person name="Liu Y."/>
            <person name="Malik S.B."/>
            <person name="Maier U.G."/>
            <person name="McRose D."/>
            <person name="Mock T."/>
            <person name="Neilson J.A."/>
            <person name="Onodera N.T."/>
            <person name="Poole A.M."/>
            <person name="Pritham E.J."/>
            <person name="Richards T.A."/>
            <person name="Rocap G."/>
            <person name="Roy S.W."/>
            <person name="Sarai C."/>
            <person name="Schaack S."/>
            <person name="Shirato S."/>
            <person name="Slamovits C.H."/>
            <person name="Spencer D.F."/>
            <person name="Suzuki S."/>
            <person name="Worden A.Z."/>
            <person name="Zauner S."/>
            <person name="Barry K."/>
            <person name="Bell C."/>
            <person name="Bharti A.K."/>
            <person name="Crow J.A."/>
            <person name="Grimwood J."/>
            <person name="Kramer R."/>
            <person name="Lindquist E."/>
            <person name="Lucas S."/>
            <person name="Salamov A."/>
            <person name="McFadden G.I."/>
            <person name="Lane C.E."/>
            <person name="Keeling P.J."/>
            <person name="Gray M.W."/>
            <person name="Grigoriev I.V."/>
            <person name="Archibald J.M."/>
        </authorList>
    </citation>
    <scope>NUCLEOTIDE SEQUENCE</scope>
    <source>
        <strain evidence="1 3">CCMP2712</strain>
    </source>
</reference>
<dbReference type="EnsemblProtists" id="EKX42615">
    <property type="protein sequence ID" value="EKX42615"/>
    <property type="gene ID" value="GUITHDRAFT_153484"/>
</dbReference>
<sequence length="69" mass="7784">MKRSSSSTYLVQLGLLDEELSSFRRKSFTPIQPCIEAKDAEFEKARVNLGNNAGLLYTDAAHLLRESHE</sequence>
<name>L1J3E3_GUITC</name>
<reference evidence="3" key="2">
    <citation type="submission" date="2012-11" db="EMBL/GenBank/DDBJ databases">
        <authorList>
            <person name="Kuo A."/>
            <person name="Curtis B.A."/>
            <person name="Tanifuji G."/>
            <person name="Burki F."/>
            <person name="Gruber A."/>
            <person name="Irimia M."/>
            <person name="Maruyama S."/>
            <person name="Arias M.C."/>
            <person name="Ball S.G."/>
            <person name="Gile G.H."/>
            <person name="Hirakawa Y."/>
            <person name="Hopkins J.F."/>
            <person name="Rensing S.A."/>
            <person name="Schmutz J."/>
            <person name="Symeonidi A."/>
            <person name="Elias M."/>
            <person name="Eveleigh R.J."/>
            <person name="Herman E.K."/>
            <person name="Klute M.J."/>
            <person name="Nakayama T."/>
            <person name="Obornik M."/>
            <person name="Reyes-Prieto A."/>
            <person name="Armbrust E.V."/>
            <person name="Aves S.J."/>
            <person name="Beiko R.G."/>
            <person name="Coutinho P."/>
            <person name="Dacks J.B."/>
            <person name="Durnford D.G."/>
            <person name="Fast N.M."/>
            <person name="Green B.R."/>
            <person name="Grisdale C."/>
            <person name="Hempe F."/>
            <person name="Henrissat B."/>
            <person name="Hoppner M.P."/>
            <person name="Ishida K.-I."/>
            <person name="Kim E."/>
            <person name="Koreny L."/>
            <person name="Kroth P.G."/>
            <person name="Liu Y."/>
            <person name="Malik S.-B."/>
            <person name="Maier U.G."/>
            <person name="McRose D."/>
            <person name="Mock T."/>
            <person name="Neilson J.A."/>
            <person name="Onodera N.T."/>
            <person name="Poole A.M."/>
            <person name="Pritham E.J."/>
            <person name="Richards T.A."/>
            <person name="Rocap G."/>
            <person name="Roy S.W."/>
            <person name="Sarai C."/>
            <person name="Schaack S."/>
            <person name="Shirato S."/>
            <person name="Slamovits C.H."/>
            <person name="Spencer D.F."/>
            <person name="Suzuki S."/>
            <person name="Worden A.Z."/>
            <person name="Zauner S."/>
            <person name="Barry K."/>
            <person name="Bell C."/>
            <person name="Bharti A.K."/>
            <person name="Crow J.A."/>
            <person name="Grimwood J."/>
            <person name="Kramer R."/>
            <person name="Lindquist E."/>
            <person name="Lucas S."/>
            <person name="Salamov A."/>
            <person name="McFadden G.I."/>
            <person name="Lane C.E."/>
            <person name="Keeling P.J."/>
            <person name="Gray M.W."/>
            <person name="Grigoriev I.V."/>
            <person name="Archibald J.M."/>
        </authorList>
    </citation>
    <scope>NUCLEOTIDE SEQUENCE</scope>
    <source>
        <strain evidence="3">CCMP2712</strain>
    </source>
</reference>